<organism evidence="1 2">
    <name type="scientific">Solirubrobacter ginsenosidimutans</name>
    <dbReference type="NCBI Taxonomy" id="490573"/>
    <lineage>
        <taxon>Bacteria</taxon>
        <taxon>Bacillati</taxon>
        <taxon>Actinomycetota</taxon>
        <taxon>Thermoleophilia</taxon>
        <taxon>Solirubrobacterales</taxon>
        <taxon>Solirubrobacteraceae</taxon>
        <taxon>Solirubrobacter</taxon>
    </lineage>
</organism>
<protein>
    <submittedName>
        <fullName evidence="1">Uncharacterized protein</fullName>
    </submittedName>
</protein>
<name>A0A9X3MRM1_9ACTN</name>
<reference evidence="1" key="1">
    <citation type="submission" date="2022-10" db="EMBL/GenBank/DDBJ databases">
        <title>The WGS of Solirubrobacter ginsenosidimutans DSM 21036.</title>
        <authorList>
            <person name="Jiang Z."/>
        </authorList>
    </citation>
    <scope>NUCLEOTIDE SEQUENCE</scope>
    <source>
        <strain evidence="1">DSM 21036</strain>
    </source>
</reference>
<keyword evidence="2" id="KW-1185">Reference proteome</keyword>
<dbReference type="AlphaFoldDB" id="A0A9X3MRM1"/>
<dbReference type="RefSeq" id="WP_270040361.1">
    <property type="nucleotide sequence ID" value="NZ_JAPDOD010000009.1"/>
</dbReference>
<proteinExistence type="predicted"/>
<evidence type="ECO:0000313" key="1">
    <source>
        <dbReference type="EMBL" id="MDA0161170.1"/>
    </source>
</evidence>
<comment type="caution">
    <text evidence="1">The sequence shown here is derived from an EMBL/GenBank/DDBJ whole genome shotgun (WGS) entry which is preliminary data.</text>
</comment>
<sequence length="152" mass="16674">MTYVTAEARQQLLDDLAIAIEELATALAVLGAAYELLDENTADRMEAELFRGVQTAYGRAQRTHSSFAARYSLQGRTFTQPSPGLPSQGARAFLERAGEAIDEADNALVELQDSMLPVEVGDRELRSDLAEVRTLVEALQGRARGFVRLFGR</sequence>
<dbReference type="EMBL" id="JAPDOD010000009">
    <property type="protein sequence ID" value="MDA0161170.1"/>
    <property type="molecule type" value="Genomic_DNA"/>
</dbReference>
<gene>
    <name evidence="1" type="ORF">OM076_12905</name>
</gene>
<dbReference type="Proteomes" id="UP001149140">
    <property type="component" value="Unassembled WGS sequence"/>
</dbReference>
<accession>A0A9X3MRM1</accession>
<evidence type="ECO:0000313" key="2">
    <source>
        <dbReference type="Proteomes" id="UP001149140"/>
    </source>
</evidence>